<evidence type="ECO:0000313" key="1">
    <source>
        <dbReference type="EMBL" id="RWR14904.1"/>
    </source>
</evidence>
<dbReference type="Pfam" id="PF11836">
    <property type="entry name" value="Phage_TAC_11"/>
    <property type="match status" value="1"/>
</dbReference>
<accession>A0A443J351</accession>
<reference evidence="3 4" key="2">
    <citation type="submission" date="2019-01" db="EMBL/GenBank/DDBJ databases">
        <authorList>
            <person name="Li Y."/>
        </authorList>
    </citation>
    <scope>NUCLEOTIDE SEQUENCE [LARGE SCALE GENOMIC DNA]</scope>
    <source>
        <strain evidence="2 3">07D10-4-3</strain>
        <strain evidence="1 4">2D-5</strain>
    </source>
</reference>
<name>A0A443J351_9RHOB</name>
<dbReference type="RefSeq" id="WP_128230984.1">
    <property type="nucleotide sequence ID" value="NZ_SAUW01000002.1"/>
</dbReference>
<gene>
    <name evidence="2" type="ORF">D2T29_01090</name>
    <name evidence="1" type="ORF">D2T33_02840</name>
</gene>
<evidence type="ECO:0000313" key="4">
    <source>
        <dbReference type="Proteomes" id="UP000285710"/>
    </source>
</evidence>
<dbReference type="Proteomes" id="UP000284451">
    <property type="component" value="Unassembled WGS sequence"/>
</dbReference>
<keyword evidence="4" id="KW-1185">Reference proteome</keyword>
<dbReference type="AlphaFoldDB" id="A0A443J351"/>
<dbReference type="EMBL" id="SAUW01000002">
    <property type="protein sequence ID" value="RWR14904.1"/>
    <property type="molecule type" value="Genomic_DNA"/>
</dbReference>
<sequence>MANPMAGEVVVRLDGRKRVARLTLGALAEVEAELGGSVLDLVRRFESGAFSARDILVLLFAALKAGGWKGSEEDLRQAEIGGGPLEAARIAAVLLVRAFTVPGQE</sequence>
<accession>A0A443KQA1</accession>
<evidence type="ECO:0000313" key="2">
    <source>
        <dbReference type="EMBL" id="RWR35097.1"/>
    </source>
</evidence>
<comment type="caution">
    <text evidence="1">The sequence shown here is derived from an EMBL/GenBank/DDBJ whole genome shotgun (WGS) entry which is preliminary data.</text>
</comment>
<evidence type="ECO:0000313" key="3">
    <source>
        <dbReference type="Proteomes" id="UP000284451"/>
    </source>
</evidence>
<protein>
    <submittedName>
        <fullName evidence="1">Gene transfer agent family protein</fullName>
    </submittedName>
</protein>
<dbReference type="EMBL" id="SAUY01000001">
    <property type="protein sequence ID" value="RWR35097.1"/>
    <property type="molecule type" value="Genomic_DNA"/>
</dbReference>
<reference evidence="3 4" key="1">
    <citation type="submission" date="2019-01" db="EMBL/GenBank/DDBJ databases">
        <title>Sinorhodobacter populi sp. nov. isolated from the symptomatic bark tissue of Populus euramericana canker.</title>
        <authorList>
            <person name="Xu G."/>
        </authorList>
    </citation>
    <scope>NUCLEOTIDE SEQUENCE [LARGE SCALE GENOMIC DNA]</scope>
    <source>
        <strain evidence="2 3">07D10-4-3</strain>
        <strain evidence="1 4">2D-5</strain>
    </source>
</reference>
<proteinExistence type="predicted"/>
<organism evidence="1 4">
    <name type="scientific">Paenirhodobacter populi</name>
    <dbReference type="NCBI Taxonomy" id="2306993"/>
    <lineage>
        <taxon>Bacteria</taxon>
        <taxon>Pseudomonadati</taxon>
        <taxon>Pseudomonadota</taxon>
        <taxon>Alphaproteobacteria</taxon>
        <taxon>Rhodobacterales</taxon>
        <taxon>Rhodobacter group</taxon>
        <taxon>Paenirhodobacter</taxon>
    </lineage>
</organism>
<dbReference type="InterPro" id="IPR021791">
    <property type="entry name" value="Phage_TAC_11"/>
</dbReference>
<dbReference type="Proteomes" id="UP000285710">
    <property type="component" value="Unassembled WGS sequence"/>
</dbReference>